<name>A0AA82WNY5_PSEAI</name>
<organism evidence="1">
    <name type="scientific">Pseudomonas aeruginosa</name>
    <dbReference type="NCBI Taxonomy" id="287"/>
    <lineage>
        <taxon>Bacteria</taxon>
        <taxon>Pseudomonadati</taxon>
        <taxon>Pseudomonadota</taxon>
        <taxon>Gammaproteobacteria</taxon>
        <taxon>Pseudomonadales</taxon>
        <taxon>Pseudomonadaceae</taxon>
        <taxon>Pseudomonas</taxon>
    </lineage>
</organism>
<reference evidence="2" key="1">
    <citation type="journal article" date="2022" name="Nucleic Acids Res.">
        <title>Molecular basis of dual anti-CRISPR and auto-regulatory functions of AcrIF24.</title>
        <authorList>
            <person name="Kim G.E."/>
            <person name="Lee S.Y."/>
            <person name="Birkholz N."/>
            <person name="Kamata K."/>
            <person name="Jeong J.H."/>
            <person name="Kim Y.G."/>
            <person name="Fineran P.C."/>
            <person name="Park H.H."/>
        </authorList>
    </citation>
    <scope>X-RAY CRYSTALLOGRAPHY (2.53 ANGSTROMS)</scope>
</reference>
<dbReference type="PDB" id="7XI1">
    <property type="method" value="X-ray"/>
    <property type="resolution" value="2.53 A"/>
    <property type="chains" value="A=1-236"/>
</dbReference>
<evidence type="ECO:0000313" key="1">
    <source>
        <dbReference type="PDB" id="7XI1"/>
    </source>
</evidence>
<proteinExistence type="evidence at protein level"/>
<keyword evidence="2" id="KW-0002">3D-structure</keyword>
<dbReference type="SMR" id="A0AA82WNY5"/>
<dbReference type="AlphaFoldDB" id="A0AA82WNY5"/>
<sequence length="236" mass="26032">MNAIHIGPFSITPAARGLHYGGLPHHQWTLYYGPREMAIKTLPDSYTSSEVRDEFSDIIAEFVIDARHRYAPDVLELVNSDGDAVLARVAVSRLPEALSGCIPDDRFPYWLLTASRPRLGLPVTLNEYTALAVELSAPPLAWITGLLPGEVLTHDAEEWRPPTSWELRHVVGEGSFTGVSGAAAAALLGMSATNFRKYTAGDSAANRQKISFAAWHYLLDRLGVKRASLEHHHHHH</sequence>
<evidence type="ECO:0007829" key="2">
    <source>
        <dbReference type="PDB" id="7XI1"/>
    </source>
</evidence>
<protein>
    <submittedName>
        <fullName evidence="1">anti-CRISPR protein AcrIF24</fullName>
    </submittedName>
</protein>
<accession>A0AA82WNY5</accession>